<dbReference type="Gene3D" id="2.40.50.140">
    <property type="entry name" value="Nucleic acid-binding proteins"/>
    <property type="match status" value="2"/>
</dbReference>
<keyword evidence="3" id="KW-1185">Reference proteome</keyword>
<feature type="compositionally biased region" description="Basic and acidic residues" evidence="1">
    <location>
        <begin position="16"/>
        <end position="25"/>
    </location>
</feature>
<proteinExistence type="predicted"/>
<reference evidence="2" key="1">
    <citation type="submission" date="2023-03" db="EMBL/GenBank/DDBJ databases">
        <authorList>
            <person name="Julca I."/>
        </authorList>
    </citation>
    <scope>NUCLEOTIDE SEQUENCE</scope>
</reference>
<gene>
    <name evidence="2" type="ORF">OLC1_LOCUS17432</name>
</gene>
<dbReference type="AlphaFoldDB" id="A0AAV1DNU7"/>
<dbReference type="PANTHER" id="PTHR21668">
    <property type="entry name" value="EIF-1A"/>
    <property type="match status" value="1"/>
</dbReference>
<dbReference type="GO" id="GO:0003743">
    <property type="term" value="F:translation initiation factor activity"/>
    <property type="evidence" value="ECO:0007669"/>
    <property type="project" value="InterPro"/>
</dbReference>
<evidence type="ECO:0000313" key="3">
    <source>
        <dbReference type="Proteomes" id="UP001161247"/>
    </source>
</evidence>
<sequence>MPKNKGKGGKNRKRGKNEAEDDVKRELVYKSDGQKYGQVHGMLGEGRWHDDKVDIIYKYTTDESRSLKADKQLPENFRINVVTIVGDDDDDTDPDVHYVDYADE</sequence>
<evidence type="ECO:0000313" key="2">
    <source>
        <dbReference type="EMBL" id="CAI9109568.1"/>
    </source>
</evidence>
<feature type="region of interest" description="Disordered" evidence="1">
    <location>
        <begin position="1"/>
        <end position="25"/>
    </location>
</feature>
<name>A0AAV1DNU7_OLDCO</name>
<protein>
    <submittedName>
        <fullName evidence="2">OLC1v1009412C1</fullName>
    </submittedName>
</protein>
<dbReference type="EMBL" id="OX459123">
    <property type="protein sequence ID" value="CAI9109568.1"/>
    <property type="molecule type" value="Genomic_DNA"/>
</dbReference>
<accession>A0AAV1DNU7</accession>
<dbReference type="InterPro" id="IPR001253">
    <property type="entry name" value="TIF_eIF-1A"/>
</dbReference>
<feature type="compositionally biased region" description="Basic residues" evidence="1">
    <location>
        <begin position="1"/>
        <end position="15"/>
    </location>
</feature>
<dbReference type="Proteomes" id="UP001161247">
    <property type="component" value="Chromosome 6"/>
</dbReference>
<dbReference type="InterPro" id="IPR012340">
    <property type="entry name" value="NA-bd_OB-fold"/>
</dbReference>
<evidence type="ECO:0000256" key="1">
    <source>
        <dbReference type="SAM" id="MobiDB-lite"/>
    </source>
</evidence>
<dbReference type="SUPFAM" id="SSF50249">
    <property type="entry name" value="Nucleic acid-binding proteins"/>
    <property type="match status" value="1"/>
</dbReference>
<organism evidence="2 3">
    <name type="scientific">Oldenlandia corymbosa var. corymbosa</name>
    <dbReference type="NCBI Taxonomy" id="529605"/>
    <lineage>
        <taxon>Eukaryota</taxon>
        <taxon>Viridiplantae</taxon>
        <taxon>Streptophyta</taxon>
        <taxon>Embryophyta</taxon>
        <taxon>Tracheophyta</taxon>
        <taxon>Spermatophyta</taxon>
        <taxon>Magnoliopsida</taxon>
        <taxon>eudicotyledons</taxon>
        <taxon>Gunneridae</taxon>
        <taxon>Pentapetalae</taxon>
        <taxon>asterids</taxon>
        <taxon>lamiids</taxon>
        <taxon>Gentianales</taxon>
        <taxon>Rubiaceae</taxon>
        <taxon>Rubioideae</taxon>
        <taxon>Spermacoceae</taxon>
        <taxon>Hedyotis-Oldenlandia complex</taxon>
        <taxon>Oldenlandia</taxon>
    </lineage>
</organism>